<keyword evidence="5 6" id="KW-0472">Membrane</keyword>
<feature type="transmembrane region" description="Helical" evidence="6">
    <location>
        <begin position="372"/>
        <end position="396"/>
    </location>
</feature>
<gene>
    <name evidence="7" type="primary">steT_2</name>
    <name evidence="7" type="ORF">X271_00150</name>
</gene>
<feature type="transmembrane region" description="Helical" evidence="6">
    <location>
        <begin position="236"/>
        <end position="257"/>
    </location>
</feature>
<keyword evidence="2" id="KW-1003">Cell membrane</keyword>
<feature type="transmembrane region" description="Helical" evidence="6">
    <location>
        <begin position="15"/>
        <end position="36"/>
    </location>
</feature>
<dbReference type="Pfam" id="PF13520">
    <property type="entry name" value="AA_permease_2"/>
    <property type="match status" value="1"/>
</dbReference>
<feature type="transmembrane region" description="Helical" evidence="6">
    <location>
        <begin position="99"/>
        <end position="121"/>
    </location>
</feature>
<evidence type="ECO:0000256" key="2">
    <source>
        <dbReference type="ARBA" id="ARBA00022475"/>
    </source>
</evidence>
<dbReference type="HOGENOM" id="CLU_039826_0_0_14"/>
<feature type="transmembrane region" description="Helical" evidence="6">
    <location>
        <begin position="141"/>
        <end position="162"/>
    </location>
</feature>
<dbReference type="STRING" id="1427984.X271_00150"/>
<evidence type="ECO:0000313" key="7">
    <source>
        <dbReference type="EMBL" id="AHK22259.1"/>
    </source>
</evidence>
<keyword evidence="4 6" id="KW-1133">Transmembrane helix</keyword>
<dbReference type="PANTHER" id="PTHR42770:SF7">
    <property type="entry name" value="MEMBRANE PROTEIN"/>
    <property type="match status" value="1"/>
</dbReference>
<dbReference type="OrthoDB" id="396925at2"/>
<feature type="transmembrane region" description="Helical" evidence="6">
    <location>
        <begin position="313"/>
        <end position="330"/>
    </location>
</feature>
<dbReference type="GO" id="GO:0005886">
    <property type="term" value="C:plasma membrane"/>
    <property type="evidence" value="ECO:0007669"/>
    <property type="project" value="UniProtKB-SubCell"/>
</dbReference>
<evidence type="ECO:0000256" key="4">
    <source>
        <dbReference type="ARBA" id="ARBA00022989"/>
    </source>
</evidence>
<proteinExistence type="predicted"/>
<name>W8GEN6_9MOLU</name>
<reference evidence="7 8" key="1">
    <citation type="journal article" date="2014" name="Genome Biol. Evol.">
        <title>Phylogenomics of "Candidatus Hepatoplasma crinochetorum," a Lineage of Mollicutes Associated with Noninsect Arthropods.</title>
        <authorList>
            <person name="Leclercq S."/>
            <person name="Dittmer J."/>
            <person name="Bouchon D."/>
            <person name="Cordaux R."/>
        </authorList>
    </citation>
    <scope>NUCLEOTIDE SEQUENCE [LARGE SCALE GENOMIC DNA]</scope>
    <source>
        <strain evidence="7 8">Av</strain>
    </source>
</reference>
<protein>
    <submittedName>
        <fullName evidence="7">Serine/threonine exchanger SteT</fullName>
    </submittedName>
</protein>
<dbReference type="KEGG" id="hcr:X271_00150"/>
<evidence type="ECO:0000256" key="6">
    <source>
        <dbReference type="SAM" id="Phobius"/>
    </source>
</evidence>
<dbReference type="Gene3D" id="1.20.1740.10">
    <property type="entry name" value="Amino acid/polyamine transporter I"/>
    <property type="match status" value="1"/>
</dbReference>
<dbReference type="eggNOG" id="COG0531">
    <property type="taxonomic scope" value="Bacteria"/>
</dbReference>
<keyword evidence="3 6" id="KW-0812">Transmembrane</keyword>
<feature type="transmembrane region" description="Helical" evidence="6">
    <location>
        <begin position="182"/>
        <end position="200"/>
    </location>
</feature>
<evidence type="ECO:0000256" key="1">
    <source>
        <dbReference type="ARBA" id="ARBA00004651"/>
    </source>
</evidence>
<evidence type="ECO:0000313" key="8">
    <source>
        <dbReference type="Proteomes" id="UP000019450"/>
    </source>
</evidence>
<feature type="transmembrane region" description="Helical" evidence="6">
    <location>
        <begin position="494"/>
        <end position="518"/>
    </location>
</feature>
<dbReference type="RefSeq" id="WP_025208560.1">
    <property type="nucleotide sequence ID" value="NZ_CP006932.1"/>
</dbReference>
<dbReference type="PIRSF" id="PIRSF006060">
    <property type="entry name" value="AA_transporter"/>
    <property type="match status" value="1"/>
</dbReference>
<feature type="transmembrane region" description="Helical" evidence="6">
    <location>
        <begin position="48"/>
        <end position="69"/>
    </location>
</feature>
<comment type="subcellular location">
    <subcellularLocation>
        <location evidence="1">Cell membrane</location>
        <topology evidence="1">Multi-pass membrane protein</topology>
    </subcellularLocation>
</comment>
<dbReference type="InterPro" id="IPR050367">
    <property type="entry name" value="APC_superfamily"/>
</dbReference>
<feature type="transmembrane region" description="Helical" evidence="6">
    <location>
        <begin position="453"/>
        <end position="474"/>
    </location>
</feature>
<organism evidence="7 8">
    <name type="scientific">Candidatus Hepatoplasma crinochetorum Av</name>
    <dbReference type="NCBI Taxonomy" id="1427984"/>
    <lineage>
        <taxon>Bacteria</taxon>
        <taxon>Bacillati</taxon>
        <taxon>Mycoplasmatota</taxon>
        <taxon>Mollicutes</taxon>
        <taxon>Candidatus Hepatoplasmataceae</taxon>
        <taxon>Candidatus Hepatoplasma</taxon>
    </lineage>
</organism>
<dbReference type="PANTHER" id="PTHR42770">
    <property type="entry name" value="AMINO ACID TRANSPORTER-RELATED"/>
    <property type="match status" value="1"/>
</dbReference>
<dbReference type="GO" id="GO:0022857">
    <property type="term" value="F:transmembrane transporter activity"/>
    <property type="evidence" value="ECO:0007669"/>
    <property type="project" value="InterPro"/>
</dbReference>
<dbReference type="InterPro" id="IPR002293">
    <property type="entry name" value="AA/rel_permease1"/>
</dbReference>
<dbReference type="Proteomes" id="UP000019450">
    <property type="component" value="Chromosome"/>
</dbReference>
<sequence>MYTKNNLNKKEQGQYGLLSMLALIVGVVIGSGVYVVNDSLYRISNSAGLIIITWLLISLVILFMLVAFIEISSITAKTKEAGTINNWFRHLFGAKYSKFIGVFFALIYFPILISVLGIISGEEFFKTIWPLSNQSQGYDSPYLMFLFVTIFAFIFINIIFTINTYTTKPGKKIQGIGTIIKLIPLVLLIFLGLLILMNAFTANNQAINNGEGNFTFFDPNAAFNSGWENGSSNLKIILLMAPTVMFSFDGFLFAASLQNESKKTSTYKVAAVSGVLFIILIYILLSLFVFAFGDQEGGYIVSNALYNITGQKWLSTIVGIMIVVSVITGISGNSITQNRMIADLSVNNEIKDLDGNLIARNKAKVPQNSAKLSWILAIIWFFIFRLLDLCILLSIVENKDQLNPFNTINSTLFVSGWSLNFITLISYTFYVLVIIGGIKNRFDKKVEVEKNKLFYPAAFISVFMIFIILIVFTIDLFDYRSIFTDSNQLIVSELVSYIFHIIILITIISIIIAVPIYFEKDVKKANQEKLKAKEKLIKAYKMQKTDPRYK</sequence>
<dbReference type="EMBL" id="CP006932">
    <property type="protein sequence ID" value="AHK22259.1"/>
    <property type="molecule type" value="Genomic_DNA"/>
</dbReference>
<evidence type="ECO:0000256" key="3">
    <source>
        <dbReference type="ARBA" id="ARBA00022692"/>
    </source>
</evidence>
<feature type="transmembrane region" description="Helical" evidence="6">
    <location>
        <begin position="269"/>
        <end position="293"/>
    </location>
</feature>
<keyword evidence="8" id="KW-1185">Reference proteome</keyword>
<dbReference type="AlphaFoldDB" id="W8GEN6"/>
<evidence type="ECO:0000256" key="5">
    <source>
        <dbReference type="ARBA" id="ARBA00023136"/>
    </source>
</evidence>
<accession>W8GEN6</accession>
<feature type="transmembrane region" description="Helical" evidence="6">
    <location>
        <begin position="416"/>
        <end position="438"/>
    </location>
</feature>